<dbReference type="Pfam" id="PF02260">
    <property type="entry name" value="FATC"/>
    <property type="match status" value="1"/>
</dbReference>
<dbReference type="InterPro" id="IPR036940">
    <property type="entry name" value="PI3/4_kinase_cat_sf"/>
</dbReference>
<evidence type="ECO:0000256" key="1">
    <source>
        <dbReference type="ARBA" id="ARBA00004604"/>
    </source>
</evidence>
<evidence type="ECO:0000256" key="12">
    <source>
        <dbReference type="ARBA" id="ARBA00023242"/>
    </source>
</evidence>
<evidence type="ECO:0000256" key="5">
    <source>
        <dbReference type="ARBA" id="ARBA00022553"/>
    </source>
</evidence>
<dbReference type="InterPro" id="IPR046803">
    <property type="entry name" value="DNAPKcs_CC1-2"/>
</dbReference>
<feature type="domain" description="FATC" evidence="15">
    <location>
        <begin position="3686"/>
        <end position="3718"/>
    </location>
</feature>
<dbReference type="SMART" id="SM00146">
    <property type="entry name" value="PI3Kc"/>
    <property type="match status" value="1"/>
</dbReference>
<dbReference type="Gene3D" id="1.10.1070.11">
    <property type="entry name" value="Phosphatidylinositol 3-/4-kinase, catalytic domain"/>
    <property type="match status" value="1"/>
</dbReference>
<dbReference type="InterPro" id="IPR012582">
    <property type="entry name" value="DNAPKcs_CC3"/>
</dbReference>
<feature type="domain" description="FAT" evidence="14">
    <location>
        <begin position="2526"/>
        <end position="3112"/>
    </location>
</feature>
<dbReference type="Pfam" id="PF00454">
    <property type="entry name" value="PI3_PI4_kinase"/>
    <property type="match status" value="1"/>
</dbReference>
<evidence type="ECO:0000313" key="17">
    <source>
        <dbReference type="Proteomes" id="UP001162131"/>
    </source>
</evidence>
<dbReference type="PANTHER" id="PTHR11139">
    <property type="entry name" value="ATAXIA TELANGIECTASIA MUTATED ATM -RELATED"/>
    <property type="match status" value="1"/>
</dbReference>
<dbReference type="GO" id="GO:0005730">
    <property type="term" value="C:nucleolus"/>
    <property type="evidence" value="ECO:0007669"/>
    <property type="project" value="UniProtKB-SubCell"/>
</dbReference>
<name>A0AAU9JWI5_9CILI</name>
<dbReference type="InterPro" id="IPR011009">
    <property type="entry name" value="Kinase-like_dom_sf"/>
</dbReference>
<dbReference type="InterPro" id="IPR014009">
    <property type="entry name" value="PIK_FAT"/>
</dbReference>
<evidence type="ECO:0000313" key="16">
    <source>
        <dbReference type="EMBL" id="CAG9330104.1"/>
    </source>
</evidence>
<dbReference type="SUPFAM" id="SSF56112">
    <property type="entry name" value="Protein kinase-like (PK-like)"/>
    <property type="match status" value="1"/>
</dbReference>
<reference evidence="16" key="1">
    <citation type="submission" date="2021-09" db="EMBL/GenBank/DDBJ databases">
        <authorList>
            <consortium name="AG Swart"/>
            <person name="Singh M."/>
            <person name="Singh A."/>
            <person name="Seah K."/>
            <person name="Emmerich C."/>
        </authorList>
    </citation>
    <scope>NUCLEOTIDE SEQUENCE</scope>
    <source>
        <strain evidence="16">ATCC30299</strain>
    </source>
</reference>
<dbReference type="GO" id="GO:0006303">
    <property type="term" value="P:double-strand break repair via nonhomologous end joining"/>
    <property type="evidence" value="ECO:0007669"/>
    <property type="project" value="InterPro"/>
</dbReference>
<dbReference type="EMBL" id="CAJZBQ010000050">
    <property type="protein sequence ID" value="CAG9330104.1"/>
    <property type="molecule type" value="Genomic_DNA"/>
</dbReference>
<keyword evidence="17" id="KW-1185">Reference proteome</keyword>
<dbReference type="SMART" id="SM01343">
    <property type="entry name" value="FATC"/>
    <property type="match status" value="1"/>
</dbReference>
<evidence type="ECO:0000256" key="3">
    <source>
        <dbReference type="ARBA" id="ARBA00018077"/>
    </source>
</evidence>
<keyword evidence="6" id="KW-0808">Transferase</keyword>
<dbReference type="InterPro" id="IPR003151">
    <property type="entry name" value="PIK-rel_kinase_FAT"/>
</dbReference>
<dbReference type="GO" id="GO:0005524">
    <property type="term" value="F:ATP binding"/>
    <property type="evidence" value="ECO:0007669"/>
    <property type="project" value="UniProtKB-KW"/>
</dbReference>
<dbReference type="SMART" id="SM01344">
    <property type="entry name" value="NUC194"/>
    <property type="match status" value="1"/>
</dbReference>
<dbReference type="SUPFAM" id="SSF48371">
    <property type="entry name" value="ARM repeat"/>
    <property type="match status" value="4"/>
</dbReference>
<dbReference type="InterPro" id="IPR000403">
    <property type="entry name" value="PI3/4_kinase_cat_dom"/>
</dbReference>
<dbReference type="InterPro" id="IPR018936">
    <property type="entry name" value="PI3/4_kinase_CS"/>
</dbReference>
<evidence type="ECO:0000259" key="13">
    <source>
        <dbReference type="PROSITE" id="PS50290"/>
    </source>
</evidence>
<proteinExistence type="predicted"/>
<dbReference type="InterPro" id="IPR037706">
    <property type="entry name" value="DNA-PK_dom"/>
</dbReference>
<keyword evidence="11" id="KW-0234">DNA repair</keyword>
<keyword evidence="12" id="KW-0539">Nucleus</keyword>
<dbReference type="EC" id="2.7.11.1" evidence="2"/>
<dbReference type="CDD" id="cd05172">
    <property type="entry name" value="PIKKc_DNA-PK"/>
    <property type="match status" value="1"/>
</dbReference>
<dbReference type="Proteomes" id="UP001162131">
    <property type="component" value="Unassembled WGS sequence"/>
</dbReference>
<dbReference type="InterPro" id="IPR016024">
    <property type="entry name" value="ARM-type_fold"/>
</dbReference>
<dbReference type="InterPro" id="IPR003152">
    <property type="entry name" value="FATC_dom"/>
</dbReference>
<dbReference type="Pfam" id="PF02259">
    <property type="entry name" value="FAT"/>
    <property type="match status" value="1"/>
</dbReference>
<keyword evidence="4" id="KW-0723">Serine/threonine-protein kinase</keyword>
<feature type="domain" description="PI3K/PI4K catalytic" evidence="13">
    <location>
        <begin position="3306"/>
        <end position="3641"/>
    </location>
</feature>
<dbReference type="Pfam" id="PF20500">
    <property type="entry name" value="DNA-PKcs_N"/>
    <property type="match status" value="2"/>
</dbReference>
<dbReference type="Gene3D" id="1.25.10.10">
    <property type="entry name" value="Leucine-rich Repeat Variant"/>
    <property type="match status" value="1"/>
</dbReference>
<evidence type="ECO:0000256" key="9">
    <source>
        <dbReference type="ARBA" id="ARBA00022777"/>
    </source>
</evidence>
<comment type="subcellular location">
    <subcellularLocation>
        <location evidence="1">Nucleus</location>
        <location evidence="1">Nucleolus</location>
    </subcellularLocation>
</comment>
<dbReference type="GO" id="GO:0004677">
    <property type="term" value="F:DNA-dependent protein kinase activity"/>
    <property type="evidence" value="ECO:0007669"/>
    <property type="project" value="InterPro"/>
</dbReference>
<dbReference type="PROSITE" id="PS51190">
    <property type="entry name" value="FATC"/>
    <property type="match status" value="1"/>
</dbReference>
<dbReference type="GO" id="GO:0000723">
    <property type="term" value="P:telomere maintenance"/>
    <property type="evidence" value="ECO:0007669"/>
    <property type="project" value="TreeGrafter"/>
</dbReference>
<evidence type="ECO:0000256" key="7">
    <source>
        <dbReference type="ARBA" id="ARBA00022741"/>
    </source>
</evidence>
<accession>A0AAU9JWI5</accession>
<keyword evidence="5" id="KW-0597">Phosphoprotein</keyword>
<evidence type="ECO:0000256" key="8">
    <source>
        <dbReference type="ARBA" id="ARBA00022763"/>
    </source>
</evidence>
<evidence type="ECO:0000256" key="2">
    <source>
        <dbReference type="ARBA" id="ARBA00012513"/>
    </source>
</evidence>
<comment type="caution">
    <text evidence="16">The sequence shown here is derived from an EMBL/GenBank/DDBJ whole genome shotgun (WGS) entry which is preliminary data.</text>
</comment>
<dbReference type="Pfam" id="PF08163">
    <property type="entry name" value="DNAPKcs_CC3"/>
    <property type="match status" value="2"/>
</dbReference>
<dbReference type="Pfam" id="PF20502">
    <property type="entry name" value="DNAPKcs_CC1-2"/>
    <property type="match status" value="1"/>
</dbReference>
<evidence type="ECO:0000256" key="11">
    <source>
        <dbReference type="ARBA" id="ARBA00023204"/>
    </source>
</evidence>
<gene>
    <name evidence="16" type="ORF">BSTOLATCC_MIC50213</name>
</gene>
<keyword evidence="8" id="KW-0227">DNA damage</keyword>
<dbReference type="Pfam" id="PF19704">
    <property type="entry name" value="DNAPKcs_CC5"/>
    <property type="match status" value="2"/>
</dbReference>
<keyword evidence="7" id="KW-0547">Nucleotide-binding</keyword>
<evidence type="ECO:0000256" key="4">
    <source>
        <dbReference type="ARBA" id="ARBA00022527"/>
    </source>
</evidence>
<dbReference type="InterPro" id="IPR046804">
    <property type="entry name" value="DNA-PKcs_N"/>
</dbReference>
<dbReference type="PROSITE" id="PS00916">
    <property type="entry name" value="PI3_4_KINASE_2"/>
    <property type="match status" value="1"/>
</dbReference>
<dbReference type="PROSITE" id="PS51189">
    <property type="entry name" value="FAT"/>
    <property type="match status" value="1"/>
</dbReference>
<protein>
    <recommendedName>
        <fullName evidence="3">DNA-dependent protein kinase catalytic subunit</fullName>
        <ecNumber evidence="2">2.7.11.1</ecNumber>
    </recommendedName>
</protein>
<organism evidence="16 17">
    <name type="scientific">Blepharisma stoltei</name>
    <dbReference type="NCBI Taxonomy" id="1481888"/>
    <lineage>
        <taxon>Eukaryota</taxon>
        <taxon>Sar</taxon>
        <taxon>Alveolata</taxon>
        <taxon>Ciliophora</taxon>
        <taxon>Postciliodesmatophora</taxon>
        <taxon>Heterotrichea</taxon>
        <taxon>Heterotrichida</taxon>
        <taxon>Blepharismidae</taxon>
        <taxon>Blepharisma</taxon>
    </lineage>
</organism>
<dbReference type="PANTHER" id="PTHR11139:SF68">
    <property type="entry name" value="DNA-DEPENDENT PROTEIN KINASE CATALYTIC SUBUNIT"/>
    <property type="match status" value="1"/>
</dbReference>
<evidence type="ECO:0000256" key="6">
    <source>
        <dbReference type="ARBA" id="ARBA00022679"/>
    </source>
</evidence>
<dbReference type="InterPro" id="IPR011989">
    <property type="entry name" value="ARM-like"/>
</dbReference>
<dbReference type="InterPro" id="IPR050517">
    <property type="entry name" value="DDR_Repair_Kinase"/>
</dbReference>
<sequence length="3718" mass="425262">MERRVEELLRALHALSFTDADSILGELRSLVLNPNLSSAQVAFCSSKLLNSDISLLNFIKTHREEPDRLIWKTMSNSLDLVSDYIKTRSNTINEYIPEIKEVCIQLMAKSTKSSMVKEAALRPLIKLLETFVATKLKDILDPEGMIAILLDNKLKTEEKTMGSTLRGAIYNMLGLLVSHFEGELQHRIPEIQQLIHIRIRTEINKGQKTEERSLAGMMKGLAYGLKSFNYPQEILAELFGYAKALMQPIESRYMIPKAAMKIIAMNSTVFADLITENAIQLFNTLNDLAKTGAYSIKYLAQDCCEQCLMVLADTLSREAQAHMHTFEYILKILRKQIETPQGTQGYPNTLRALGVFSQAIVKFRGEDYLKDLLDKLVELSENYLFSQEEIEEESFKAVMLKQKSLASFLLSYADIARSLTVIPEHILMHFSKVTLEIFKRNMTLIKKYRFLLYQSIAQLFSSLYLQAGQFGPWIKIFVTRAMNELLTIPEEVENPEERVKLASQLWAGILSQECLTEILIQHIVDEIGQFFLNILQTLDLQYSIKGNLADTEIVANSPEEQQFFYQASDFAKHFFKVMAPRLTGWVMPYVDLLNKKSSELPLLPSLYSFLTVIMTVCSKTDFLDTLPHERRIISETIKSLIKRMQGFHDALLGSCLEVCLACPVSLIYSPEENNLPTWVPVIVQALSLGLAHLPLAHSTISALNDWTKKIPMSALEPFLPEILPCLSSYLTVDKISQEVQGGDTEEALIRKKRKTVAFRVVKLLGSLGGFSHYIVPKKVEDIHIAWDAEPRVKFAIPLHQIKLEVFLDPALPRILHLAENATDRKTRVAACELLHSIIIYMLGKNSQIGARSKESNPFAKVYEKLFPVIYNLATDVEAVSRQVFEPLSRQLVRWFAKSRGYEHPETMALLDALMQAVSNPNNAALRNLAGSCMGEFASSVISQPASPVAYFKSILRRIETYSNHPDSTKRLGAVLCIGNILTHMGNNDELVDRFLLEIGHVVMITIRLSHYDKESQEIINLCEGIIYEFLNICALKINILLKTNPKRAHSLEITSFLKWIWEQCLRPERACRENSKKIWWRLAEIVGIDKLAWSRQNQLDIGNRDNYEEYEGIIDCISWLSKEGLIEHNPRLIEQSLTDFALGECAEENIVKKLYSLKATMDYCKLYPNAGINSEFLIKIVVSPNQLGIFPQVETPEISKLYEELRESAMEILNINAVTAQQIIEIWNNFSIYTSERLLKVSLYGFSRIIKLLGNKGQAIYKAIQQTIFPVMVESLSQDTQSQLRKGKALFNFFKETKLSDDDFSILLTTQKVFQNCSELLLDYISSHWVPALKLTFKSLSVRADLLFPILIPILQKGASTVKDSKILPLKDFINEFVECAMPLMGMISVIPSIEHCQIIVKVYCVFLDFCKNLGIFGEGIEIVKKMPQFLQHIQVIIKNLLSPDRAASIKREAINLIAMMWDYRMVIPNYWNEIKPLLMEVQSQHFLTGTQNLRPGKETYEFESLIKGFFELIKATHHIDAVTLIFSLIREEDSGYEAELTHVLNTFIDDQITKEPLGTFQDSFRDFLTHFFNPNIDRNIKHNLRWGLAKRILLPMMDICDEEMLENLVIAHTHQLLGKLNEKPGDAHDALDYFFKLMEKRFVLLFFEKTYARLPSQRLKDNTHKALFGAGSQGNELTKQLINFCGKYRKEKPERFELLGNFDNGNQALREFSSACYACLMTTIRKTQSQEKIFFNFLFKDQVWNAVVEEKENYGFTPQTDFRTKIQEKSNKKAPEKKETTSIAAGYITSSLFSQSQDISYLKPPKKKIIEIPEIEPEVDLELDEINSLPIMKPLLEVIEKMEMLFSETWGNDMPQWMQCLHGDLCNPNNSLSVKLFLIKIILNRPKTFEKWGDQWFEPICNTMTLPNNGGTGFHYFLRDVACLLLYEWEKLIPVGKERSATKFVNYLIRVAADTSKSVLESNLDIIYNLIKKWKAQVTLEHKYIDGMIKKQMNKDPQPEEEKRVIAWKMAGILIYGYAVGEKVGVLDGLENKEFMIVEGLIKCLEFNRKQIILAASEVIGKKLANGNAGELENELLAVLAKKETKDIGLMVAILEKVTIGYPQILNQKNLARKLSEFFGTLSGNSRAQLLKCVLKYAEHIKTSPDFMNLPDLAEYLYRDRAKISNDNEDSHRLALLQLLSCLIDLHFNPSVKKAVTGFIPLLSAYSASPNFDIRKGLYTLMRKAYDEAPNLEDAGRIRLKAKEILVRALGELSPELSDYIVEFWNQQERLGLDLSVRVTQCLWDLYSPSYEELWLLASSHLALKLSELSTDYDKVLFDQPLANIDFEDADIRSESQASFPMTPIFSPSYFQYEEERKFSQKLQTQSSQSTDFAVPRAIPRRIRHFIDGSQASQEELRVSIRKKQMERIEQRSKEQRARVVNTMRKYRTGDFPDIQITAKDLILPLVTLSRLDSEVAGHVWTALCAGLCNEGISNDSKHRIVRGLGRVLESSEKFEPSVISCVHRTLRDIVSVNGELVQELNSQSISNSGIKGFCYQSAIMLLQECILRNEEPVQPKRRKVIQAISGTEKPEISQQNRRLWIALTKVYESMGDLDAVRGIWLQITQQEGSQLSALFRDTLGLKIRGEINPAARDFANILAHDGGLDADLLEEVKKEYLDSLALLGKWEELKNNVPDDVSTLKIRSLLRLDEFGELTDLMNNAPPASLYNAYAYEMAVLSITQDDADRTRYYLDEEFSRFVESWQGLNALSSSAKHKLIQKVQKIYECFEFVQIFAEKKEETADEYVERIQATFMGWKERKPSVYYDELSVWDDVLYSRVLFYDKIKTKQQIENQELKEFKSVLYADTAECPLRLGWFDIAERYLREGMRKRENKRVTDLSLFSPVLRLKAKQLEKSAFAMDVPFISEEFKKLINTADAQQIDQAQQAAFSFLKGQLYRIQTRILLEKGSPEIATTLPVSAKSAYDFLSQSQNTIKNKMKFAQFCDMLLRDFEHENDEKRNILGVCFNRMGIQPEMLARNIVIAVLEAMALGSSRAHDLFPRLLELLKYRNLMEVFSNLIAQVPAWMLIRWISQILAILDKEESSALAEAVHKLVQQYPQTVFYPFKCFTSADCASQFEKNRTVKKNATYLLLEAAYQNYNHLEAFIAALECLSHPEHRYKYFYDNIKEALEDPDPNRAYIEYLSSQMFESVFDEDHPLLGRSLGAYNRKFANDWRNVFLKYFGKSGTKISQMNFDQFNVVIGASHKKILETQRQLSHGNEKLNAFSEWLADYDITEHKGRPIYIPGQHTGLHEPYKGGEVSIVSFNQNLLILNSLRRPKRLGMHGSDEKEYLALVKGGEDLRLDQRIEQLFSLMNQIFKNDPDCARLGITLKTFNVVPMNKRLGIVEWVPNTDPLKKWINKELARHYRINDLDSSDANKNRLSWISSLSSNIQGTGIVDKHLILLGSSSDEIVKNFKIQESLVPWDLIRQVLLGLSTTPESFVYVRKQFIHSLAAISICGYILGIGDRHLENFLLDRSDGGLLAIDFGIAFGNGVSLGIPELVPFRLTRQLIAVLSPEGLQGELRHAMIYVLKSLRKHKNLILDCCEVFIKEPLLDWVKAAKTKEMNASQIQASGSTILSQEEEAAWFPRKKLEIVKKKLSGYNSAHVMYEEFVTTKHAKTNYAKKLVDVIMGPEDSLRRSCAESGLGVDQQVDILIEHATDPNILGRAWIGWLPHI</sequence>
<evidence type="ECO:0000259" key="14">
    <source>
        <dbReference type="PROSITE" id="PS51189"/>
    </source>
</evidence>
<keyword evidence="10" id="KW-0067">ATP-binding</keyword>
<dbReference type="PROSITE" id="PS50290">
    <property type="entry name" value="PI3_4_KINASE_3"/>
    <property type="match status" value="1"/>
</dbReference>
<evidence type="ECO:0000256" key="10">
    <source>
        <dbReference type="ARBA" id="ARBA00022840"/>
    </source>
</evidence>
<dbReference type="Gene3D" id="3.30.1010.10">
    <property type="entry name" value="Phosphatidylinositol 3-kinase Catalytic Subunit, Chain A, domain 4"/>
    <property type="match status" value="1"/>
</dbReference>
<evidence type="ECO:0000259" key="15">
    <source>
        <dbReference type="PROSITE" id="PS51190"/>
    </source>
</evidence>
<dbReference type="InterPro" id="IPR045581">
    <property type="entry name" value="DNAPKcs_CC5"/>
</dbReference>
<keyword evidence="9" id="KW-0418">Kinase</keyword>